<dbReference type="AlphaFoldDB" id="A0A2R5GDE8"/>
<evidence type="ECO:0000313" key="2">
    <source>
        <dbReference type="Proteomes" id="UP000241890"/>
    </source>
</evidence>
<organism evidence="1 2">
    <name type="scientific">Hondaea fermentalgiana</name>
    <dbReference type="NCBI Taxonomy" id="2315210"/>
    <lineage>
        <taxon>Eukaryota</taxon>
        <taxon>Sar</taxon>
        <taxon>Stramenopiles</taxon>
        <taxon>Bigyra</taxon>
        <taxon>Labyrinthulomycetes</taxon>
        <taxon>Thraustochytrida</taxon>
        <taxon>Thraustochytriidae</taxon>
        <taxon>Hondaea</taxon>
    </lineage>
</organism>
<protein>
    <submittedName>
        <fullName evidence="1">Uncharacterized protein</fullName>
    </submittedName>
</protein>
<name>A0A2R5GDE8_9STRA</name>
<dbReference type="InParanoid" id="A0A2R5GDE8"/>
<keyword evidence="2" id="KW-1185">Reference proteome</keyword>
<dbReference type="Proteomes" id="UP000241890">
    <property type="component" value="Unassembled WGS sequence"/>
</dbReference>
<comment type="caution">
    <text evidence="1">The sequence shown here is derived from an EMBL/GenBank/DDBJ whole genome shotgun (WGS) entry which is preliminary data.</text>
</comment>
<sequence>MGASASIADGDEALVEIAQHLTPEAIQERPFYVLLCPDEVERDRVWAQAHALKYDRHVDGSVSVEEAATCARATAVTQALLDGQSNMETLQTLYNDFGSTNLADIFIGAVVSGTLKGAFDVNEVTASRAALAADLAMQMGLAFAAGSGPPGIAVAAGAVAFNVAAGVALNGMFGSEGNCAEVLVYDSCVTCRAYKGSDTLKFIPYWKERLGSCDGSLLISAGQRCSESFQVDLCVKGADGVLRLDTVHCHDLIFIATVQDDCTHVVWCKGSFSEPAQRGKTAIYKLKHGLSKRDMLSSSLSHGQEAMETLSKRIAEDLGAPAQRAFYSALRSVDAKVAMLTPQTICSSKSSAVAKELGDLIENIGSTSDVAGKAETVIEQAALVGKKIASGDLAQARDIITGVCAESQEAVSAGMTAAKAQAAAIPVTEMVQAQSANVSGLAVRTEGALQSTIEDCKKSYDAAKKSATTTADHIEKDIIPDALAKGEKMVNNLRDRISDVSKTQAEKFLKRTPKL</sequence>
<accession>A0A2R5GDE8</accession>
<gene>
    <name evidence="1" type="ORF">FCC1311_045622</name>
</gene>
<proteinExistence type="predicted"/>
<reference evidence="1 2" key="1">
    <citation type="submission" date="2017-12" db="EMBL/GenBank/DDBJ databases">
        <title>Sequencing, de novo assembly and annotation of complete genome of a new Thraustochytrid species, strain FCC1311.</title>
        <authorList>
            <person name="Sedici K."/>
            <person name="Godart F."/>
            <person name="Aiese Cigliano R."/>
            <person name="Sanseverino W."/>
            <person name="Barakat M."/>
            <person name="Ortet P."/>
            <person name="Marechal E."/>
            <person name="Cagnac O."/>
            <person name="Amato A."/>
        </authorList>
    </citation>
    <scope>NUCLEOTIDE SEQUENCE [LARGE SCALE GENOMIC DNA]</scope>
</reference>
<dbReference type="EMBL" id="BEYU01000040">
    <property type="protein sequence ID" value="GBG28339.1"/>
    <property type="molecule type" value="Genomic_DNA"/>
</dbReference>
<evidence type="ECO:0000313" key="1">
    <source>
        <dbReference type="EMBL" id="GBG28339.1"/>
    </source>
</evidence>